<accession>A0A1H5CMI0</accession>
<evidence type="ECO:0000313" key="2">
    <source>
        <dbReference type="Proteomes" id="UP000182179"/>
    </source>
</evidence>
<dbReference type="EMBL" id="FNTS01000002">
    <property type="protein sequence ID" value="SED67827.1"/>
    <property type="molecule type" value="Genomic_DNA"/>
</dbReference>
<name>A0A1H5CMI0_9PSED</name>
<gene>
    <name evidence="1" type="ORF">SAMN04515675_2005</name>
</gene>
<proteinExistence type="predicted"/>
<protein>
    <submittedName>
        <fullName evidence="1">Uncharacterized protein</fullName>
    </submittedName>
</protein>
<sequence length="33" mass="3828">MEWRMLAITGRGDKADIRQIVGRDWVRGRNSAI</sequence>
<reference evidence="1 2" key="1">
    <citation type="submission" date="2016-10" db="EMBL/GenBank/DDBJ databases">
        <authorList>
            <person name="Varghese N."/>
            <person name="Submissions S."/>
        </authorList>
    </citation>
    <scope>NUCLEOTIDE SEQUENCE [LARGE SCALE GENOMIC DNA]</scope>
    <source>
        <strain evidence="1 2">BS2773</strain>
    </source>
</reference>
<organism evidence="1 2">
    <name type="scientific">Pseudomonas costantinii</name>
    <dbReference type="NCBI Taxonomy" id="168469"/>
    <lineage>
        <taxon>Bacteria</taxon>
        <taxon>Pseudomonadati</taxon>
        <taxon>Pseudomonadota</taxon>
        <taxon>Gammaproteobacteria</taxon>
        <taxon>Pseudomonadales</taxon>
        <taxon>Pseudomonadaceae</taxon>
        <taxon>Pseudomonas</taxon>
    </lineage>
</organism>
<dbReference type="Proteomes" id="UP000182179">
    <property type="component" value="Unassembled WGS sequence"/>
</dbReference>
<evidence type="ECO:0000313" key="1">
    <source>
        <dbReference type="EMBL" id="SED67827.1"/>
    </source>
</evidence>
<comment type="caution">
    <text evidence="1">The sequence shown here is derived from an EMBL/GenBank/DDBJ whole genome shotgun (WGS) entry which is preliminary data.</text>
</comment>
<keyword evidence="2" id="KW-1185">Reference proteome</keyword>